<reference evidence="7" key="1">
    <citation type="journal article" date="2018" name="PLoS Negl. Trop. Dis.">
        <title>Sialome diversity of ticks revealed by RNAseq of single tick salivary glands.</title>
        <authorList>
            <person name="Perner J."/>
            <person name="Kropackova S."/>
            <person name="Kopacek P."/>
            <person name="Ribeiro J.M."/>
        </authorList>
    </citation>
    <scope>NUCLEOTIDE SEQUENCE</scope>
    <source>
        <strain evidence="7">Siblings of single egg batch collected in Ceske Budejovice</strain>
        <tissue evidence="7">Salivary glands</tissue>
    </source>
</reference>
<name>A0A147BWR9_IXORI</name>
<dbReference type="GO" id="GO:0004252">
    <property type="term" value="F:serine-type endopeptidase activity"/>
    <property type="evidence" value="ECO:0007669"/>
    <property type="project" value="InterPro"/>
</dbReference>
<feature type="signal peptide" evidence="5">
    <location>
        <begin position="1"/>
        <end position="21"/>
    </location>
</feature>
<dbReference type="PROSITE" id="PS00134">
    <property type="entry name" value="TRYPSIN_HIS"/>
    <property type="match status" value="1"/>
</dbReference>
<keyword evidence="7" id="KW-0645">Protease</keyword>
<dbReference type="PROSITE" id="PS50240">
    <property type="entry name" value="TRYPSIN_DOM"/>
    <property type="match status" value="1"/>
</dbReference>
<feature type="domain" description="Peptidase S1" evidence="6">
    <location>
        <begin position="45"/>
        <end position="344"/>
    </location>
</feature>
<evidence type="ECO:0000259" key="6">
    <source>
        <dbReference type="PROSITE" id="PS50240"/>
    </source>
</evidence>
<dbReference type="EMBL" id="GEGO01000221">
    <property type="protein sequence ID" value="JAR95183.1"/>
    <property type="molecule type" value="Transcribed_RNA"/>
</dbReference>
<dbReference type="SUPFAM" id="SSF50494">
    <property type="entry name" value="Trypsin-like serine proteases"/>
    <property type="match status" value="1"/>
</dbReference>
<proteinExistence type="inferred from homology"/>
<dbReference type="CDD" id="cd00190">
    <property type="entry name" value="Tryp_SPc"/>
    <property type="match status" value="1"/>
</dbReference>
<comment type="similarity">
    <text evidence="4">Belongs to the peptidase S1 family. CLIP subfamily.</text>
</comment>
<keyword evidence="1 5" id="KW-0732">Signal</keyword>
<feature type="chain" id="PRO_5007543166" evidence="5">
    <location>
        <begin position="22"/>
        <end position="394"/>
    </location>
</feature>
<dbReference type="SMART" id="SM00020">
    <property type="entry name" value="Tryp_SPc"/>
    <property type="match status" value="1"/>
</dbReference>
<dbReference type="InterPro" id="IPR043504">
    <property type="entry name" value="Peptidase_S1_PA_chymotrypsin"/>
</dbReference>
<evidence type="ECO:0000256" key="3">
    <source>
        <dbReference type="ARBA" id="ARBA00023180"/>
    </source>
</evidence>
<accession>A0A147BWR9</accession>
<dbReference type="InterPro" id="IPR018114">
    <property type="entry name" value="TRYPSIN_HIS"/>
</dbReference>
<keyword evidence="3" id="KW-0325">Glycoprotein</keyword>
<keyword evidence="2" id="KW-1015">Disulfide bond</keyword>
<evidence type="ECO:0000256" key="5">
    <source>
        <dbReference type="SAM" id="SignalP"/>
    </source>
</evidence>
<dbReference type="GO" id="GO:0006508">
    <property type="term" value="P:proteolysis"/>
    <property type="evidence" value="ECO:0007669"/>
    <property type="project" value="UniProtKB-KW"/>
</dbReference>
<keyword evidence="7" id="KW-0378">Hydrolase</keyword>
<evidence type="ECO:0000313" key="7">
    <source>
        <dbReference type="EMBL" id="JAR95183.1"/>
    </source>
</evidence>
<dbReference type="PANTHER" id="PTHR24252">
    <property type="entry name" value="ACROSIN-RELATED"/>
    <property type="match status" value="1"/>
</dbReference>
<evidence type="ECO:0000256" key="1">
    <source>
        <dbReference type="ARBA" id="ARBA00022729"/>
    </source>
</evidence>
<dbReference type="InterPro" id="IPR001314">
    <property type="entry name" value="Peptidase_S1A"/>
</dbReference>
<dbReference type="PANTHER" id="PTHR24252:SF7">
    <property type="entry name" value="HYALIN"/>
    <property type="match status" value="1"/>
</dbReference>
<dbReference type="AlphaFoldDB" id="A0A147BWR9"/>
<dbReference type="InterPro" id="IPR009003">
    <property type="entry name" value="Peptidase_S1_PA"/>
</dbReference>
<dbReference type="Gene3D" id="2.40.10.10">
    <property type="entry name" value="Trypsin-like serine proteases"/>
    <property type="match status" value="1"/>
</dbReference>
<evidence type="ECO:0000256" key="4">
    <source>
        <dbReference type="ARBA" id="ARBA00024195"/>
    </source>
</evidence>
<sequence>MGSSYFAFVAIFSILLKISITGPRNGDTLGINCGRRQQDIVSERIINGTTAHPDHWPWMVALYSADDIFYCGGVLISSQFVLTAAHCFKDKNTTGFLSVRLGSTNRTNFTVDCHRNADNTQNLERSDTAARHDELEDRVICMEVDDVCIPVQDKNCTDFMRDLALLRLERPVNFTKRIQPICLPEHCEEPSSDVSIYGVGWGRAYEDYSYSDEYTDGTTGEPDEYLDEIESRTEEETNDISSSEAGRTLFLYYPVMLMQRNISIITNEECTRQLTRRVPNYILCSDGGLCFGDSGGPLMYQKEGRWHLAAIISGGHGSCYNRTEPIRHVRVSHFVETFIRKFIEHHERSHAGWKNGLCAKDEDRIKCWRRFSFDSANVSKNLQRALREHPQVQR</sequence>
<dbReference type="PRINTS" id="PR00722">
    <property type="entry name" value="CHYMOTRYPSIN"/>
</dbReference>
<protein>
    <submittedName>
        <fullName evidence="7">Putative serine protease with signal anchor</fullName>
    </submittedName>
</protein>
<dbReference type="FunFam" id="2.40.10.10:FF:000028">
    <property type="entry name" value="Serine protease easter"/>
    <property type="match status" value="1"/>
</dbReference>
<dbReference type="Pfam" id="PF00089">
    <property type="entry name" value="Trypsin"/>
    <property type="match status" value="2"/>
</dbReference>
<organism evidence="7">
    <name type="scientific">Ixodes ricinus</name>
    <name type="common">Common tick</name>
    <name type="synonym">Acarus ricinus</name>
    <dbReference type="NCBI Taxonomy" id="34613"/>
    <lineage>
        <taxon>Eukaryota</taxon>
        <taxon>Metazoa</taxon>
        <taxon>Ecdysozoa</taxon>
        <taxon>Arthropoda</taxon>
        <taxon>Chelicerata</taxon>
        <taxon>Arachnida</taxon>
        <taxon>Acari</taxon>
        <taxon>Parasitiformes</taxon>
        <taxon>Ixodida</taxon>
        <taxon>Ixodoidea</taxon>
        <taxon>Ixodidae</taxon>
        <taxon>Ixodinae</taxon>
        <taxon>Ixodes</taxon>
    </lineage>
</organism>
<dbReference type="InterPro" id="IPR001254">
    <property type="entry name" value="Trypsin_dom"/>
</dbReference>
<evidence type="ECO:0000256" key="2">
    <source>
        <dbReference type="ARBA" id="ARBA00023157"/>
    </source>
</evidence>